<dbReference type="SMART" id="SM00849">
    <property type="entry name" value="Lactamase_B"/>
    <property type="match status" value="1"/>
</dbReference>
<keyword evidence="8" id="KW-1185">Reference proteome</keyword>
<evidence type="ECO:0000313" key="8">
    <source>
        <dbReference type="Proteomes" id="UP001594351"/>
    </source>
</evidence>
<keyword evidence="5" id="KW-0862">Zinc</keyword>
<evidence type="ECO:0000313" key="7">
    <source>
        <dbReference type="EMBL" id="MFC1849476.1"/>
    </source>
</evidence>
<dbReference type="EMBL" id="JBHPBY010000040">
    <property type="protein sequence ID" value="MFC1849476.1"/>
    <property type="molecule type" value="Genomic_DNA"/>
</dbReference>
<dbReference type="SUPFAM" id="SSF56281">
    <property type="entry name" value="Metallo-hydrolase/oxidoreductase"/>
    <property type="match status" value="1"/>
</dbReference>
<protein>
    <submittedName>
        <fullName evidence="7">MBL fold metallo-hydrolase</fullName>
    </submittedName>
</protein>
<evidence type="ECO:0000256" key="3">
    <source>
        <dbReference type="ARBA" id="ARBA00022723"/>
    </source>
</evidence>
<feature type="domain" description="Metallo-beta-lactamase" evidence="6">
    <location>
        <begin position="38"/>
        <end position="219"/>
    </location>
</feature>
<dbReference type="PANTHER" id="PTHR42978">
    <property type="entry name" value="QUORUM-QUENCHING LACTONASE YTNP-RELATED-RELATED"/>
    <property type="match status" value="1"/>
</dbReference>
<dbReference type="PANTHER" id="PTHR42978:SF2">
    <property type="entry name" value="102 KBASES UNSTABLE REGION: FROM 1 TO 119443"/>
    <property type="match status" value="1"/>
</dbReference>
<keyword evidence="4" id="KW-0378">Hydrolase</keyword>
<keyword evidence="3" id="KW-0479">Metal-binding</keyword>
<dbReference type="Gene3D" id="3.60.15.10">
    <property type="entry name" value="Ribonuclease Z/Hydroxyacylglutathione hydrolase-like"/>
    <property type="match status" value="1"/>
</dbReference>
<name>A0ABV6YTF9_UNCC1</name>
<dbReference type="Pfam" id="PF00753">
    <property type="entry name" value="Lactamase_B"/>
    <property type="match status" value="1"/>
</dbReference>
<evidence type="ECO:0000256" key="2">
    <source>
        <dbReference type="ARBA" id="ARBA00007749"/>
    </source>
</evidence>
<evidence type="ECO:0000256" key="5">
    <source>
        <dbReference type="ARBA" id="ARBA00022833"/>
    </source>
</evidence>
<evidence type="ECO:0000256" key="1">
    <source>
        <dbReference type="ARBA" id="ARBA00001947"/>
    </source>
</evidence>
<dbReference type="Proteomes" id="UP001594351">
    <property type="component" value="Unassembled WGS sequence"/>
</dbReference>
<organism evidence="7 8">
    <name type="scientific">candidate division CSSED10-310 bacterium</name>
    <dbReference type="NCBI Taxonomy" id="2855610"/>
    <lineage>
        <taxon>Bacteria</taxon>
        <taxon>Bacteria division CSSED10-310</taxon>
    </lineage>
</organism>
<sequence>MWDLTCKVIKIGSCVIDPGNIASSMIAQLKNKMGIGGGSTVTLIKEQNELLLIDTGFDRESDFSRLNRYRNWSLLKSLLLQYSFEPADITKVFITHFHHDHYGGIEYFDRAQWFCHQFAFDDFQGPLKDKFTPVQDGDQLLPNVIVKHTPGHSRGHSSLLWSADNGSVKVAICGDALLSLAWLQSGYIWKFNSDFFDQDLAKKSINDLLADTDLIIPGHGQPFFNTRDLKMS</sequence>
<gene>
    <name evidence="7" type="ORF">ACFL27_04620</name>
</gene>
<dbReference type="InterPro" id="IPR036866">
    <property type="entry name" value="RibonucZ/Hydroxyglut_hydro"/>
</dbReference>
<comment type="similarity">
    <text evidence="2">Belongs to the metallo-beta-lactamase superfamily.</text>
</comment>
<dbReference type="InterPro" id="IPR051013">
    <property type="entry name" value="MBL_superfamily_lactonases"/>
</dbReference>
<comment type="caution">
    <text evidence="7">The sequence shown here is derived from an EMBL/GenBank/DDBJ whole genome shotgun (WGS) entry which is preliminary data.</text>
</comment>
<proteinExistence type="inferred from homology"/>
<dbReference type="InterPro" id="IPR001279">
    <property type="entry name" value="Metallo-B-lactamas"/>
</dbReference>
<evidence type="ECO:0000259" key="6">
    <source>
        <dbReference type="SMART" id="SM00849"/>
    </source>
</evidence>
<evidence type="ECO:0000256" key="4">
    <source>
        <dbReference type="ARBA" id="ARBA00022801"/>
    </source>
</evidence>
<reference evidence="7 8" key="1">
    <citation type="submission" date="2024-09" db="EMBL/GenBank/DDBJ databases">
        <title>Laminarin stimulates single cell rates of sulfate reduction while oxygen inhibits transcriptomic activity in coastal marine sediment.</title>
        <authorList>
            <person name="Lindsay M."/>
            <person name="Orcutt B."/>
            <person name="Emerson D."/>
            <person name="Stepanauskas R."/>
            <person name="D'Angelo T."/>
        </authorList>
    </citation>
    <scope>NUCLEOTIDE SEQUENCE [LARGE SCALE GENOMIC DNA]</scope>
    <source>
        <strain evidence="7">SAG AM-311-K15</strain>
    </source>
</reference>
<accession>A0ABV6YTF9</accession>
<comment type="cofactor">
    <cofactor evidence="1">
        <name>Zn(2+)</name>
        <dbReference type="ChEBI" id="CHEBI:29105"/>
    </cofactor>
</comment>